<evidence type="ECO:0000259" key="2">
    <source>
        <dbReference type="PROSITE" id="PS00036"/>
    </source>
</evidence>
<feature type="compositionally biased region" description="Low complexity" evidence="1">
    <location>
        <begin position="420"/>
        <end position="430"/>
    </location>
</feature>
<feature type="region of interest" description="Disordered" evidence="1">
    <location>
        <begin position="1"/>
        <end position="45"/>
    </location>
</feature>
<dbReference type="Gene3D" id="3.30.160.60">
    <property type="entry name" value="Classic Zinc Finger"/>
    <property type="match status" value="1"/>
</dbReference>
<name>A0A1Q5UK45_9EURO</name>
<gene>
    <name evidence="3" type="ORF">PENSUB_1572</name>
</gene>
<dbReference type="STRING" id="1316194.A0A1Q5UK45"/>
<feature type="region of interest" description="Disordered" evidence="1">
    <location>
        <begin position="115"/>
        <end position="173"/>
    </location>
</feature>
<protein>
    <submittedName>
        <fullName evidence="3">Cross-pathway control protein A</fullName>
    </submittedName>
</protein>
<evidence type="ECO:0000313" key="3">
    <source>
        <dbReference type="EMBL" id="OKP12840.1"/>
    </source>
</evidence>
<dbReference type="AlphaFoldDB" id="A0A1Q5UK45"/>
<feature type="compositionally biased region" description="Polar residues" evidence="1">
    <location>
        <begin position="330"/>
        <end position="348"/>
    </location>
</feature>
<dbReference type="PROSITE" id="PS00036">
    <property type="entry name" value="BZIP_BASIC"/>
    <property type="match status" value="1"/>
</dbReference>
<feature type="region of interest" description="Disordered" evidence="1">
    <location>
        <begin position="58"/>
        <end position="102"/>
    </location>
</feature>
<keyword evidence="4" id="KW-1185">Reference proteome</keyword>
<feature type="compositionally biased region" description="Basic and acidic residues" evidence="1">
    <location>
        <begin position="466"/>
        <end position="481"/>
    </location>
</feature>
<dbReference type="EMBL" id="MNBE01000177">
    <property type="protein sequence ID" value="OKP12840.1"/>
    <property type="molecule type" value="Genomic_DNA"/>
</dbReference>
<feature type="compositionally biased region" description="Low complexity" evidence="1">
    <location>
        <begin position="134"/>
        <end position="145"/>
    </location>
</feature>
<accession>A0A1Q5UK45</accession>
<reference evidence="3 4" key="1">
    <citation type="submission" date="2016-10" db="EMBL/GenBank/DDBJ databases">
        <title>Genome sequence of the ascomycete fungus Penicillium subrubescens.</title>
        <authorList>
            <person name="De Vries R.P."/>
            <person name="Peng M."/>
            <person name="Dilokpimol A."/>
            <person name="Hilden K."/>
            <person name="Makela M.R."/>
            <person name="Grigoriev I."/>
            <person name="Riley R."/>
            <person name="Granchi Z."/>
        </authorList>
    </citation>
    <scope>NUCLEOTIDE SEQUENCE [LARGE SCALE GENOMIC DNA]</scope>
    <source>
        <strain evidence="3 4">CBS 132785</strain>
    </source>
</reference>
<proteinExistence type="predicted"/>
<dbReference type="InterPro" id="IPR046347">
    <property type="entry name" value="bZIP_sf"/>
</dbReference>
<feature type="compositionally biased region" description="Polar residues" evidence="1">
    <location>
        <begin position="258"/>
        <end position="279"/>
    </location>
</feature>
<evidence type="ECO:0000313" key="4">
    <source>
        <dbReference type="Proteomes" id="UP000186955"/>
    </source>
</evidence>
<feature type="compositionally biased region" description="Low complexity" evidence="1">
    <location>
        <begin position="71"/>
        <end position="102"/>
    </location>
</feature>
<sequence>MADGEVHGGYLADEAESRDAKHPHPSTILPLSEQQPFEPPLIQNGCFLSSSSRKISSFSIENDTIPPHGTPSIFSPQQPSSEPPFTGSLNFSIASRSSSSPQITISPIDISSFTTDHSQQSWLPTPPPTQPLASSSNNSNSNNNSALEDFVLYPAPPAPQSQPHPRDSRLLAPSSTTLRPSALQPFLAQNHPRRHSFSLQLQRHLQQQFSGSPVPDPRVTKLARSPSHWSYPNNIAHAQQPHAASVPSRSPHHPPVPQFSTTHKNQATQATRRNMSTPNFSDHDVELFGLPSAGLTNYMGSPFQLSLDSDNGAFSPAPQGTVSPKDIMNDGSSFPPSTTFTDMSTPSFESPGAAFSSNTSPMFADLDVLNQHDWAPLFDDATALETLQTFGLTAVEETDAKHDIAEPTITVPAAPKRVSASKSISSPISATGGAKPSSVAGISRSRKELSPVAFDPSDPVAAKRARNTEAARKSRAKKLERQMSAEAQIAELRRQVAERDELIASLQAQLKTQQQFS</sequence>
<feature type="region of interest" description="Disordered" evidence="1">
    <location>
        <begin position="416"/>
        <end position="481"/>
    </location>
</feature>
<organism evidence="3 4">
    <name type="scientific">Penicillium subrubescens</name>
    <dbReference type="NCBI Taxonomy" id="1316194"/>
    <lineage>
        <taxon>Eukaryota</taxon>
        <taxon>Fungi</taxon>
        <taxon>Dikarya</taxon>
        <taxon>Ascomycota</taxon>
        <taxon>Pezizomycotina</taxon>
        <taxon>Eurotiomycetes</taxon>
        <taxon>Eurotiomycetidae</taxon>
        <taxon>Eurotiales</taxon>
        <taxon>Aspergillaceae</taxon>
        <taxon>Penicillium</taxon>
    </lineage>
</organism>
<comment type="caution">
    <text evidence="3">The sequence shown here is derived from an EMBL/GenBank/DDBJ whole genome shotgun (WGS) entry which is preliminary data.</text>
</comment>
<dbReference type="Proteomes" id="UP000186955">
    <property type="component" value="Unassembled WGS sequence"/>
</dbReference>
<evidence type="ECO:0000256" key="1">
    <source>
        <dbReference type="SAM" id="MobiDB-lite"/>
    </source>
</evidence>
<feature type="region of interest" description="Disordered" evidence="1">
    <location>
        <begin position="314"/>
        <end position="355"/>
    </location>
</feature>
<dbReference type="SUPFAM" id="SSF57959">
    <property type="entry name" value="Leucine zipper domain"/>
    <property type="match status" value="1"/>
</dbReference>
<feature type="domain" description="BZIP" evidence="2">
    <location>
        <begin position="463"/>
        <end position="477"/>
    </location>
</feature>
<dbReference type="GO" id="GO:0003700">
    <property type="term" value="F:DNA-binding transcription factor activity"/>
    <property type="evidence" value="ECO:0007669"/>
    <property type="project" value="InterPro"/>
</dbReference>
<dbReference type="CDD" id="cd12193">
    <property type="entry name" value="bZIP_GCN4"/>
    <property type="match status" value="1"/>
</dbReference>
<feature type="region of interest" description="Disordered" evidence="1">
    <location>
        <begin position="238"/>
        <end position="279"/>
    </location>
</feature>
<dbReference type="Pfam" id="PF07716">
    <property type="entry name" value="bZIP_2"/>
    <property type="match status" value="1"/>
</dbReference>
<dbReference type="InterPro" id="IPR004827">
    <property type="entry name" value="bZIP"/>
</dbReference>